<dbReference type="Pfam" id="PF03772">
    <property type="entry name" value="Competence"/>
    <property type="match status" value="1"/>
</dbReference>
<dbReference type="Pfam" id="PF00753">
    <property type="entry name" value="Lactamase_B"/>
    <property type="match status" value="1"/>
</dbReference>
<dbReference type="InterPro" id="IPR036866">
    <property type="entry name" value="RibonucZ/Hydroxyglut_hydro"/>
</dbReference>
<dbReference type="InterPro" id="IPR052159">
    <property type="entry name" value="Competence_DNA_uptake"/>
</dbReference>
<evidence type="ECO:0000313" key="9">
    <source>
        <dbReference type="EMBL" id="MBB5432169.1"/>
    </source>
</evidence>
<dbReference type="SUPFAM" id="SSF56281">
    <property type="entry name" value="Metallo-hydrolase/oxidoreductase"/>
    <property type="match status" value="1"/>
</dbReference>
<dbReference type="EMBL" id="JACHDB010000001">
    <property type="protein sequence ID" value="MBB5432169.1"/>
    <property type="molecule type" value="Genomic_DNA"/>
</dbReference>
<dbReference type="Proteomes" id="UP000572635">
    <property type="component" value="Unassembled WGS sequence"/>
</dbReference>
<feature type="transmembrane region" description="Helical" evidence="6">
    <location>
        <begin position="382"/>
        <end position="403"/>
    </location>
</feature>
<evidence type="ECO:0000259" key="8">
    <source>
        <dbReference type="Pfam" id="PF03772"/>
    </source>
</evidence>
<feature type="transmembrane region" description="Helical" evidence="6">
    <location>
        <begin position="349"/>
        <end position="370"/>
    </location>
</feature>
<dbReference type="RefSeq" id="WP_184391772.1">
    <property type="nucleotide sequence ID" value="NZ_JACHDB010000001.1"/>
</dbReference>
<dbReference type="InterPro" id="IPR001279">
    <property type="entry name" value="Metallo-B-lactamas"/>
</dbReference>
<name>A0A7W8QKZ8_9ACTN</name>
<evidence type="ECO:0000259" key="7">
    <source>
        <dbReference type="Pfam" id="PF00753"/>
    </source>
</evidence>
<dbReference type="AlphaFoldDB" id="A0A7W8QKZ8"/>
<evidence type="ECO:0000256" key="2">
    <source>
        <dbReference type="ARBA" id="ARBA00022475"/>
    </source>
</evidence>
<sequence>MSLLGTDAPTRERVADVRLVGPALGVWATAVLLATGSARTALGTAGVLLACALLALVPAVRRAGWAAAVTAAALCSATSALACAGRLAAVESSPIAALARTGGELTAEVEVAEVPRPRKGPSFDGAPGFTVPAHTVWAVPGAGAGRVAIRVPVVLLASGEEWRAVLPSERVRVSGPVLPAGPGTVHGLLPVRGPPVSTAPPVPAQAWADRVRGRLREASAGLPAPADALLPAFVAGDASAVPEEVAEDFRAAGMTHLMVVSGSHLALLTGAVLVAGRWLRCPPWSTALAGAGLIGAMVLVAGPGPSVLRAALMGLIALLATALGRDRTGLAALSVAVLVLVLFDPALAVSYGFALSVLASGGIMVLAPGWSRRLAARMPAAAADVLAVAAASHLACLPVLVLLQPEVGWVSVPANAAAAPLVPVAMVGGFGTAAAALLWPAGAAAAAWVPGLAVLVIARIADAASGVPFASVPWRGDALGAVGIAALIAAVLVLRGRARTVLLAVALSTAATTCAVPAWPPRGWAAVLCDVGQGDAAVLSVAPGRAAVVDTGQDPGPVDRCLADLGVHEIPLLVLSHGDADHVGGTPGALAGRSAGDALVPDGFTAPAASAAMAAAGVRPHPTASGDVWTLGPWTLRALWPRPSPGAAAPEDGNARSVVLHARWEPPDGGPAAPLTLLLTGDVEESAQRALLAEPLIRGVDVLKTPHHGAGTQDHAFLRATRPRTAVTSVGADNRYGHPAPETVRVLDSLTPAHYRTDLHGDIAILPGRTGPEVAVRGPLDR</sequence>
<dbReference type="InterPro" id="IPR004477">
    <property type="entry name" value="ComEC_N"/>
</dbReference>
<feature type="domain" description="Metallo-beta-lactamase" evidence="7">
    <location>
        <begin position="531"/>
        <end position="613"/>
    </location>
</feature>
<evidence type="ECO:0000313" key="10">
    <source>
        <dbReference type="Proteomes" id="UP000572635"/>
    </source>
</evidence>
<dbReference type="CDD" id="cd07731">
    <property type="entry name" value="ComA-like_MBL-fold"/>
    <property type="match status" value="1"/>
</dbReference>
<feature type="transmembrane region" description="Helical" evidence="6">
    <location>
        <begin position="257"/>
        <end position="279"/>
    </location>
</feature>
<keyword evidence="4 6" id="KW-1133">Transmembrane helix</keyword>
<accession>A0A7W8QKZ8</accession>
<proteinExistence type="predicted"/>
<dbReference type="PANTHER" id="PTHR30619">
    <property type="entry name" value="DNA INTERNALIZATION/COMPETENCE PROTEIN COMEC/REC2"/>
    <property type="match status" value="1"/>
</dbReference>
<protein>
    <submittedName>
        <fullName evidence="9">Competence protein ComEC</fullName>
    </submittedName>
</protein>
<dbReference type="GO" id="GO:0005886">
    <property type="term" value="C:plasma membrane"/>
    <property type="evidence" value="ECO:0007669"/>
    <property type="project" value="UniProtKB-SubCell"/>
</dbReference>
<evidence type="ECO:0000256" key="1">
    <source>
        <dbReference type="ARBA" id="ARBA00004651"/>
    </source>
</evidence>
<keyword evidence="10" id="KW-1185">Reference proteome</keyword>
<feature type="transmembrane region" description="Helical" evidence="6">
    <location>
        <begin position="41"/>
        <end position="59"/>
    </location>
</feature>
<reference evidence="9 10" key="1">
    <citation type="submission" date="2020-08" db="EMBL/GenBank/DDBJ databases">
        <title>Sequencing the genomes of 1000 actinobacteria strains.</title>
        <authorList>
            <person name="Klenk H.-P."/>
        </authorList>
    </citation>
    <scope>NUCLEOTIDE SEQUENCE [LARGE SCALE GENOMIC DNA]</scope>
    <source>
        <strain evidence="9 10">DSM 44551</strain>
    </source>
</reference>
<organism evidence="9 10">
    <name type="scientific">Nocardiopsis composta</name>
    <dbReference type="NCBI Taxonomy" id="157465"/>
    <lineage>
        <taxon>Bacteria</taxon>
        <taxon>Bacillati</taxon>
        <taxon>Actinomycetota</taxon>
        <taxon>Actinomycetes</taxon>
        <taxon>Streptosporangiales</taxon>
        <taxon>Nocardiopsidaceae</taxon>
        <taxon>Nocardiopsis</taxon>
    </lineage>
</organism>
<feature type="transmembrane region" description="Helical" evidence="6">
    <location>
        <begin position="437"/>
        <end position="458"/>
    </location>
</feature>
<evidence type="ECO:0000256" key="5">
    <source>
        <dbReference type="ARBA" id="ARBA00023136"/>
    </source>
</evidence>
<feature type="transmembrane region" description="Helical" evidence="6">
    <location>
        <begin position="478"/>
        <end position="494"/>
    </location>
</feature>
<evidence type="ECO:0000256" key="3">
    <source>
        <dbReference type="ARBA" id="ARBA00022692"/>
    </source>
</evidence>
<dbReference type="NCBIfam" id="TIGR00360">
    <property type="entry name" value="ComEC_N-term"/>
    <property type="match status" value="1"/>
</dbReference>
<feature type="domain" description="ComEC/Rec2-related protein" evidence="8">
    <location>
        <begin position="234"/>
        <end position="494"/>
    </location>
</feature>
<keyword evidence="5 6" id="KW-0472">Membrane</keyword>
<evidence type="ECO:0000256" key="6">
    <source>
        <dbReference type="SAM" id="Phobius"/>
    </source>
</evidence>
<comment type="subcellular location">
    <subcellularLocation>
        <location evidence="1">Cell membrane</location>
        <topology evidence="1">Multi-pass membrane protein</topology>
    </subcellularLocation>
</comment>
<feature type="transmembrane region" description="Helical" evidence="6">
    <location>
        <begin position="291"/>
        <end position="320"/>
    </location>
</feature>
<dbReference type="InterPro" id="IPR035681">
    <property type="entry name" value="ComA-like_MBL"/>
</dbReference>
<gene>
    <name evidence="9" type="ORF">HDA36_002253</name>
</gene>
<keyword evidence="2" id="KW-1003">Cell membrane</keyword>
<evidence type="ECO:0000256" key="4">
    <source>
        <dbReference type="ARBA" id="ARBA00022989"/>
    </source>
</evidence>
<feature type="transmembrane region" description="Helical" evidence="6">
    <location>
        <begin position="501"/>
        <end position="519"/>
    </location>
</feature>
<feature type="transmembrane region" description="Helical" evidence="6">
    <location>
        <begin position="409"/>
        <end position="430"/>
    </location>
</feature>
<dbReference type="Gene3D" id="3.60.15.10">
    <property type="entry name" value="Ribonuclease Z/Hydroxyacylglutathione hydrolase-like"/>
    <property type="match status" value="1"/>
</dbReference>
<dbReference type="PANTHER" id="PTHR30619:SF1">
    <property type="entry name" value="RECOMBINATION PROTEIN 2"/>
    <property type="match status" value="1"/>
</dbReference>
<comment type="caution">
    <text evidence="9">The sequence shown here is derived from an EMBL/GenBank/DDBJ whole genome shotgun (WGS) entry which is preliminary data.</text>
</comment>
<keyword evidence="3 6" id="KW-0812">Transmembrane</keyword>
<feature type="transmembrane region" description="Helical" evidence="6">
    <location>
        <begin position="327"/>
        <end position="343"/>
    </location>
</feature>